<dbReference type="Pfam" id="PF01926">
    <property type="entry name" value="MMR_HSR1"/>
    <property type="match status" value="1"/>
</dbReference>
<sequence>MTLNQDQSVTERLGELEAMLPSSAANIRRLSVLLDSGEKPKVAVFGKYNHGKSTLLNAMIGQEVFKVADKRETISVSQFDHDDVTWIDTPGLDADVKGEDDRRAMTAALERADILCLVHNVKAGELDRSEMKLYRQLMRQDSNYRSKLVLVLTQIDQVTSDDLIKVVNTINAQLPDLKIVEVSAMRYIRGNRENKDGFIKASGMLEFQSYLNSLKLEISRLRKTEGKRLVQKARVELSELVKDRKQELASKTDDLEKHVQEFWSDVEGARKKILERAKKLDLV</sequence>
<dbReference type="GO" id="GO:0043024">
    <property type="term" value="F:ribosomal small subunit binding"/>
    <property type="evidence" value="ECO:0007669"/>
    <property type="project" value="TreeGrafter"/>
</dbReference>
<name>A0A7Y3TVC4_9GAMM</name>
<evidence type="ECO:0000259" key="3">
    <source>
        <dbReference type="Pfam" id="PF01926"/>
    </source>
</evidence>
<evidence type="ECO:0000256" key="2">
    <source>
        <dbReference type="ARBA" id="ARBA00020484"/>
    </source>
</evidence>
<accession>A0A7Y3TVC4</accession>
<reference evidence="4 5" key="2">
    <citation type="submission" date="2020-06" db="EMBL/GenBank/DDBJ databases">
        <title>Halomonas songnenensis sp. nov., a moderately halophilic bacterium isolated from saline and alkaline soils.</title>
        <authorList>
            <person name="Jiang J."/>
            <person name="Pan Y."/>
        </authorList>
    </citation>
    <scope>NUCLEOTIDE SEQUENCE [LARGE SCALE GENOMIC DNA]</scope>
    <source>
        <strain evidence="4 5">TBZ9</strain>
    </source>
</reference>
<dbReference type="GO" id="GO:0019843">
    <property type="term" value="F:rRNA binding"/>
    <property type="evidence" value="ECO:0007669"/>
    <property type="project" value="TreeGrafter"/>
</dbReference>
<dbReference type="SUPFAM" id="SSF52540">
    <property type="entry name" value="P-loop containing nucleoside triphosphate hydrolases"/>
    <property type="match status" value="1"/>
</dbReference>
<dbReference type="NCBIfam" id="TIGR00231">
    <property type="entry name" value="small_GTP"/>
    <property type="match status" value="1"/>
</dbReference>
<dbReference type="InterPro" id="IPR005225">
    <property type="entry name" value="Small_GTP-bd"/>
</dbReference>
<evidence type="ECO:0000313" key="4">
    <source>
        <dbReference type="EMBL" id="NOG30573.1"/>
    </source>
</evidence>
<evidence type="ECO:0000313" key="5">
    <source>
        <dbReference type="Proteomes" id="UP000588806"/>
    </source>
</evidence>
<evidence type="ECO:0000256" key="1">
    <source>
        <dbReference type="ARBA" id="ARBA00007921"/>
    </source>
</evidence>
<dbReference type="Gene3D" id="3.40.50.300">
    <property type="entry name" value="P-loop containing nucleotide triphosphate hydrolases"/>
    <property type="match status" value="1"/>
</dbReference>
<keyword evidence="5" id="KW-1185">Reference proteome</keyword>
<dbReference type="GO" id="GO:0005525">
    <property type="term" value="F:GTP binding"/>
    <property type="evidence" value="ECO:0007669"/>
    <property type="project" value="InterPro"/>
</dbReference>
<organism evidence="4 5">
    <name type="scientific">Vreelandella azerica</name>
    <dbReference type="NCBI Taxonomy" id="2732867"/>
    <lineage>
        <taxon>Bacteria</taxon>
        <taxon>Pseudomonadati</taxon>
        <taxon>Pseudomonadota</taxon>
        <taxon>Gammaproteobacteria</taxon>
        <taxon>Oceanospirillales</taxon>
        <taxon>Halomonadaceae</taxon>
        <taxon>Vreelandella</taxon>
    </lineage>
</organism>
<dbReference type="GO" id="GO:0000028">
    <property type="term" value="P:ribosomal small subunit assembly"/>
    <property type="evidence" value="ECO:0007669"/>
    <property type="project" value="TreeGrafter"/>
</dbReference>
<proteinExistence type="inferred from homology"/>
<dbReference type="InterPro" id="IPR006073">
    <property type="entry name" value="GTP-bd"/>
</dbReference>
<dbReference type="PANTHER" id="PTHR42698">
    <property type="entry name" value="GTPASE ERA"/>
    <property type="match status" value="1"/>
</dbReference>
<protein>
    <recommendedName>
        <fullName evidence="2">GTPase Era</fullName>
    </recommendedName>
</protein>
<reference evidence="4 5" key="1">
    <citation type="submission" date="2020-05" db="EMBL/GenBank/DDBJ databases">
        <authorList>
            <person name="Ruan W."/>
            <person name="Jeon C.O."/>
            <person name="Chun B.H."/>
        </authorList>
    </citation>
    <scope>NUCLEOTIDE SEQUENCE [LARGE SCALE GENOMIC DNA]</scope>
    <source>
        <strain evidence="4 5">TBZ9</strain>
    </source>
</reference>
<dbReference type="AlphaFoldDB" id="A0A7Y3TVC4"/>
<dbReference type="PANTHER" id="PTHR42698:SF1">
    <property type="entry name" value="GTPASE ERA, MITOCHONDRIAL"/>
    <property type="match status" value="1"/>
</dbReference>
<dbReference type="InterPro" id="IPR027417">
    <property type="entry name" value="P-loop_NTPase"/>
</dbReference>
<gene>
    <name evidence="4" type="ORF">HLB35_00155</name>
</gene>
<dbReference type="InterPro" id="IPR005662">
    <property type="entry name" value="GTPase_Era-like"/>
</dbReference>
<feature type="domain" description="G" evidence="3">
    <location>
        <begin position="41"/>
        <end position="151"/>
    </location>
</feature>
<dbReference type="EMBL" id="JABFHI010000001">
    <property type="protein sequence ID" value="NOG30573.1"/>
    <property type="molecule type" value="Genomic_DNA"/>
</dbReference>
<comment type="caution">
    <text evidence="4">The sequence shown here is derived from an EMBL/GenBank/DDBJ whole genome shotgun (WGS) entry which is preliminary data.</text>
</comment>
<dbReference type="RefSeq" id="WP_171701061.1">
    <property type="nucleotide sequence ID" value="NZ_JABFHI010000001.1"/>
</dbReference>
<dbReference type="Proteomes" id="UP000588806">
    <property type="component" value="Unassembled WGS sequence"/>
</dbReference>
<comment type="similarity">
    <text evidence="1">Belongs to the TRAFAC class TrmE-Era-EngA-EngB-Septin-like GTPase superfamily. Era GTPase family.</text>
</comment>